<reference evidence="9 10" key="1">
    <citation type="submission" date="2019-02" db="EMBL/GenBank/DDBJ databases">
        <title>Deep-cultivation of Planctomycetes and their phenomic and genomic characterization uncovers novel biology.</title>
        <authorList>
            <person name="Wiegand S."/>
            <person name="Jogler M."/>
            <person name="Boedeker C."/>
            <person name="Pinto D."/>
            <person name="Vollmers J."/>
            <person name="Rivas-Marin E."/>
            <person name="Kohn T."/>
            <person name="Peeters S.H."/>
            <person name="Heuer A."/>
            <person name="Rast P."/>
            <person name="Oberbeckmann S."/>
            <person name="Bunk B."/>
            <person name="Jeske O."/>
            <person name="Meyerdierks A."/>
            <person name="Storesund J.E."/>
            <person name="Kallscheuer N."/>
            <person name="Luecker S."/>
            <person name="Lage O.M."/>
            <person name="Pohl T."/>
            <person name="Merkel B.J."/>
            <person name="Hornburger P."/>
            <person name="Mueller R.-W."/>
            <person name="Bruemmer F."/>
            <person name="Labrenz M."/>
            <person name="Spormann A.M."/>
            <person name="Op den Camp H."/>
            <person name="Overmann J."/>
            <person name="Amann R."/>
            <person name="Jetten M.S.M."/>
            <person name="Mascher T."/>
            <person name="Medema M.H."/>
            <person name="Devos D.P."/>
            <person name="Kaster A.-K."/>
            <person name="Ovreas L."/>
            <person name="Rohde M."/>
            <person name="Galperin M.Y."/>
            <person name="Jogler C."/>
        </authorList>
    </citation>
    <scope>NUCLEOTIDE SEQUENCE [LARGE SCALE GENOMIC DNA]</scope>
    <source>
        <strain evidence="9 10">ETA_A1</strain>
    </source>
</reference>
<dbReference type="GO" id="GO:0004177">
    <property type="term" value="F:aminopeptidase activity"/>
    <property type="evidence" value="ECO:0007669"/>
    <property type="project" value="UniProtKB-KW"/>
</dbReference>
<keyword evidence="2" id="KW-0645">Protease</keyword>
<dbReference type="Pfam" id="PF04389">
    <property type="entry name" value="Peptidase_M28"/>
    <property type="match status" value="1"/>
</dbReference>
<dbReference type="GO" id="GO:0006508">
    <property type="term" value="P:proteolysis"/>
    <property type="evidence" value="ECO:0007669"/>
    <property type="project" value="UniProtKB-KW"/>
</dbReference>
<evidence type="ECO:0000256" key="5">
    <source>
        <dbReference type="ARBA" id="ARBA00022801"/>
    </source>
</evidence>
<dbReference type="OrthoDB" id="9762302at2"/>
<dbReference type="PANTHER" id="PTHR12147:SF56">
    <property type="entry name" value="AMINOPEPTIDASE YDR415C-RELATED"/>
    <property type="match status" value="1"/>
</dbReference>
<dbReference type="RefSeq" id="WP_145243189.1">
    <property type="nucleotide sequence ID" value="NZ_CP036273.1"/>
</dbReference>
<keyword evidence="4 7" id="KW-0732">Signal</keyword>
<dbReference type="PANTHER" id="PTHR12147">
    <property type="entry name" value="METALLOPEPTIDASE M28 FAMILY MEMBER"/>
    <property type="match status" value="1"/>
</dbReference>
<dbReference type="SUPFAM" id="SSF53187">
    <property type="entry name" value="Zn-dependent exopeptidases"/>
    <property type="match status" value="1"/>
</dbReference>
<accession>A0A517XZZ7</accession>
<dbReference type="AlphaFoldDB" id="A0A517XZZ7"/>
<protein>
    <submittedName>
        <fullName evidence="9">Aminopeptidase S</fullName>
        <ecNumber evidence="9">3.4.11.24</ecNumber>
    </submittedName>
</protein>
<dbReference type="Gene3D" id="3.40.630.10">
    <property type="entry name" value="Zn peptidases"/>
    <property type="match status" value="1"/>
</dbReference>
<keyword evidence="6" id="KW-0862">Zinc</keyword>
<dbReference type="Proteomes" id="UP000319576">
    <property type="component" value="Chromosome"/>
</dbReference>
<name>A0A517XZZ7_9BACT</name>
<dbReference type="EC" id="3.4.11.24" evidence="9"/>
<evidence type="ECO:0000259" key="8">
    <source>
        <dbReference type="Pfam" id="PF04389"/>
    </source>
</evidence>
<keyword evidence="1 9" id="KW-0031">Aminopeptidase</keyword>
<keyword evidence="5 9" id="KW-0378">Hydrolase</keyword>
<dbReference type="EMBL" id="CP036273">
    <property type="protein sequence ID" value="QDU23085.1"/>
    <property type="molecule type" value="Genomic_DNA"/>
</dbReference>
<evidence type="ECO:0000256" key="2">
    <source>
        <dbReference type="ARBA" id="ARBA00022670"/>
    </source>
</evidence>
<sequence length="537" mass="57525" precursor="true">MPYRAFVLLAVAALPAVAADPPGLSPDRIKADVVTLASDRFEGRAPGTRGEDLTTDFLADEFKKAGAAPAGADGTYFQPVPLVKVATSPKSTLRATKGGQALDLRPDEDWSGTSHLQTELAEFEAEAVFVGHGITAPEFGWDDYAGVDVKDRVVVCFTNEPPSTDPAFFGGPALTYYGRWTFKYEEALRRGAKACYIIHTDATAGYPYSVVRPLEGAQLKREPGKPALTFAGWLSRGAGEKLLAMAGKTVEAALKEADAKGFKAYPLGVTLKASIPTRVDNIHSKNVVAKVEGSDPTLKDEAVLFTAHWDHLGVGRAVVGDAIYNGAADNATGTALLLELARAWAKQSPRPKRSALFLSVTAEEKGLLGSKYYAAHPVVPLGKTALNLNFDMILPLGVPESLVVTGADRTTAWPAVQAAAKRHGLEIEADQRAHLGIFYRSDHFSLARAGVPAFSVGGGMKLKGKPPEVAREAYKRFNDGAYHSPQDEVRPEWDFSGFPVLGGFALDVARAVADADRLPTWNPGDEFRPARERSGVK</sequence>
<dbReference type="InterPro" id="IPR045175">
    <property type="entry name" value="M28_fam"/>
</dbReference>
<evidence type="ECO:0000313" key="10">
    <source>
        <dbReference type="Proteomes" id="UP000319576"/>
    </source>
</evidence>
<dbReference type="GO" id="GO:0046872">
    <property type="term" value="F:metal ion binding"/>
    <property type="evidence" value="ECO:0007669"/>
    <property type="project" value="UniProtKB-KW"/>
</dbReference>
<feature type="signal peptide" evidence="7">
    <location>
        <begin position="1"/>
        <end position="18"/>
    </location>
</feature>
<keyword evidence="3" id="KW-0479">Metal-binding</keyword>
<dbReference type="Gene3D" id="3.50.30.30">
    <property type="match status" value="1"/>
</dbReference>
<evidence type="ECO:0000256" key="6">
    <source>
        <dbReference type="ARBA" id="ARBA00022833"/>
    </source>
</evidence>
<evidence type="ECO:0000256" key="4">
    <source>
        <dbReference type="ARBA" id="ARBA00022729"/>
    </source>
</evidence>
<organism evidence="9 10">
    <name type="scientific">Urbifossiella limnaea</name>
    <dbReference type="NCBI Taxonomy" id="2528023"/>
    <lineage>
        <taxon>Bacteria</taxon>
        <taxon>Pseudomonadati</taxon>
        <taxon>Planctomycetota</taxon>
        <taxon>Planctomycetia</taxon>
        <taxon>Gemmatales</taxon>
        <taxon>Gemmataceae</taxon>
        <taxon>Urbifossiella</taxon>
    </lineage>
</organism>
<evidence type="ECO:0000256" key="1">
    <source>
        <dbReference type="ARBA" id="ARBA00022438"/>
    </source>
</evidence>
<dbReference type="InterPro" id="IPR007484">
    <property type="entry name" value="Peptidase_M28"/>
</dbReference>
<dbReference type="KEGG" id="uli:ETAA1_50760"/>
<keyword evidence="10" id="KW-1185">Reference proteome</keyword>
<evidence type="ECO:0000256" key="7">
    <source>
        <dbReference type="SAM" id="SignalP"/>
    </source>
</evidence>
<evidence type="ECO:0000256" key="3">
    <source>
        <dbReference type="ARBA" id="ARBA00022723"/>
    </source>
</evidence>
<feature type="chain" id="PRO_5022101010" evidence="7">
    <location>
        <begin position="19"/>
        <end position="537"/>
    </location>
</feature>
<proteinExistence type="predicted"/>
<evidence type="ECO:0000313" key="9">
    <source>
        <dbReference type="EMBL" id="QDU23085.1"/>
    </source>
</evidence>
<gene>
    <name evidence="9" type="ORF">ETAA1_50760</name>
</gene>
<feature type="domain" description="Peptidase M28" evidence="8">
    <location>
        <begin position="286"/>
        <end position="490"/>
    </location>
</feature>
<dbReference type="GO" id="GO:0008235">
    <property type="term" value="F:metalloexopeptidase activity"/>
    <property type="evidence" value="ECO:0007669"/>
    <property type="project" value="InterPro"/>
</dbReference>